<dbReference type="PANTHER" id="PTHR42942:SF1">
    <property type="entry name" value="ALKYLTRANSFERASE-LIKE PROTEIN 1"/>
    <property type="match status" value="1"/>
</dbReference>
<dbReference type="Pfam" id="PF01035">
    <property type="entry name" value="DNA_binding_1"/>
    <property type="match status" value="1"/>
</dbReference>
<dbReference type="SUPFAM" id="SSF46767">
    <property type="entry name" value="Methylated DNA-protein cysteine methyltransferase, C-terminal domain"/>
    <property type="match status" value="1"/>
</dbReference>
<dbReference type="PANTHER" id="PTHR42942">
    <property type="entry name" value="6-O-METHYLGUANINE DNA METHYLTRANSFERASE"/>
    <property type="match status" value="1"/>
</dbReference>
<dbReference type="Gene3D" id="1.10.10.10">
    <property type="entry name" value="Winged helix-like DNA-binding domain superfamily/Winged helix DNA-binding domain"/>
    <property type="match status" value="1"/>
</dbReference>
<dbReference type="InterPro" id="IPR036217">
    <property type="entry name" value="MethylDNA_cys_MeTrfase_DNAb"/>
</dbReference>
<organism evidence="3 4">
    <name type="scientific">Sporosarcina oncorhynchi</name>
    <dbReference type="NCBI Taxonomy" id="3056444"/>
    <lineage>
        <taxon>Bacteria</taxon>
        <taxon>Bacillati</taxon>
        <taxon>Bacillota</taxon>
        <taxon>Bacilli</taxon>
        <taxon>Bacillales</taxon>
        <taxon>Caryophanaceae</taxon>
        <taxon>Sporosarcina</taxon>
    </lineage>
</organism>
<evidence type="ECO:0000259" key="2">
    <source>
        <dbReference type="Pfam" id="PF01035"/>
    </source>
</evidence>
<gene>
    <name evidence="3" type="ORF">QWT69_16410</name>
</gene>
<dbReference type="InterPro" id="IPR036388">
    <property type="entry name" value="WH-like_DNA-bd_sf"/>
</dbReference>
<reference evidence="3 4" key="1">
    <citation type="submission" date="2023-06" db="EMBL/GenBank/DDBJ databases">
        <title>Sporosarcina sp. nov., isolated from Korean tranditional fermented seafood 'Jeotgal'.</title>
        <authorList>
            <person name="Yang A.I."/>
            <person name="Shin N.-R."/>
        </authorList>
    </citation>
    <scope>NUCLEOTIDE SEQUENCE [LARGE SCALE GENOMIC DNA]</scope>
    <source>
        <strain evidence="3 4">T2O-4</strain>
    </source>
</reference>
<evidence type="ECO:0000313" key="4">
    <source>
        <dbReference type="Proteomes" id="UP001303902"/>
    </source>
</evidence>
<evidence type="ECO:0000256" key="1">
    <source>
        <dbReference type="ARBA" id="ARBA00022763"/>
    </source>
</evidence>
<keyword evidence="4" id="KW-1185">Reference proteome</keyword>
<protein>
    <submittedName>
        <fullName evidence="3">MGMT family protein</fullName>
    </submittedName>
</protein>
<dbReference type="RefSeq" id="WP_317967503.1">
    <property type="nucleotide sequence ID" value="NZ_CP129118.1"/>
</dbReference>
<evidence type="ECO:0000313" key="3">
    <source>
        <dbReference type="EMBL" id="WOV87410.1"/>
    </source>
</evidence>
<accession>A0ABZ0L5I3</accession>
<dbReference type="InterPro" id="IPR052520">
    <property type="entry name" value="ATL_DNA_repair"/>
</dbReference>
<feature type="domain" description="Methylated-DNA-[protein]-cysteine S-methyltransferase DNA binding" evidence="2">
    <location>
        <begin position="3"/>
        <end position="86"/>
    </location>
</feature>
<dbReference type="CDD" id="cd06445">
    <property type="entry name" value="ATase"/>
    <property type="match status" value="1"/>
</dbReference>
<dbReference type="Proteomes" id="UP001303902">
    <property type="component" value="Chromosome"/>
</dbReference>
<name>A0ABZ0L5I3_9BACL</name>
<keyword evidence="1" id="KW-0227">DNA damage</keyword>
<dbReference type="InterPro" id="IPR014048">
    <property type="entry name" value="MethylDNA_cys_MeTrfase_DNA-bd"/>
</dbReference>
<proteinExistence type="predicted"/>
<dbReference type="EMBL" id="CP129118">
    <property type="protein sequence ID" value="WOV87410.1"/>
    <property type="molecule type" value="Genomic_DNA"/>
</dbReference>
<sequence length="108" mass="12068">MIPFTERVIRMIQQIPPGRVMTYGQVAAAAGNPRGARQISCILHSMSAKHDLPWHRIINAQGGISTPTDREDKGSLQQELLESEGVAFSSDGKVDLNKYRWFPEGEYI</sequence>